<dbReference type="Gene3D" id="3.40.50.410">
    <property type="entry name" value="von Willebrand factor, type A domain"/>
    <property type="match status" value="1"/>
</dbReference>
<dbReference type="SUPFAM" id="SSF82754">
    <property type="entry name" value="C-terminal, gelsolin-like domain of Sec23/24"/>
    <property type="match status" value="1"/>
</dbReference>
<sequence>MSAEQQRPQMAGHPNQQNMQTAPHQQPGVPGVRPVAVVGGGEAPIRPMMQGQPVRPMGLPRARPPMMRPNMNSSPMRPVMSPQQQQQQQQQRPIMSPPPPQLQQPQLRPLSPQQQADLVSPMQNMHIQRQPLSSFQTHPPTVQQQQQLPVRPAHSVKSRRVYASHDTNGINAPASSQQQGPWPNSLQQPQPHIQQQPSIVGTPRSSNSQNHHQSAAAGVGYTNAPYSNTDQQLPAELRPPTQPRPRIDPDQMPAPVQVREQDQELFDDKFFGTLERDKVPFATTNFIGLDQGNCNPRFMRATVDRIPSSKDLADKSKLPLGLVVQPLAKLHPEEVGIQVVNHGQEGPIRCSRCRAYVNPWCVFTHGGAKFECNICAHSNPVPDWYFANVDMSGRRIDVNERPELRYGSVEFQVTKDYHSKDRPPTPLNYVFCFDVSIQATQSGMLQSVCEALKQALYDGQGNPRLNNKIGIITFNKDVHFYNLAPGLATAQMLVVSDINDVFVPLQAGFLADLVESKSVIMELLNSLPHMFKDTTRAESVYTAAVRGGLQALKNTGGQMFVFQTCLPNFGTDALKSRDDSSLYGTDKEKSLLAAQSDKYKELGNACVESGVCVNTWAFPHQYMDVATLNVVSHLTGGDFRYFPNFSLAEKYRITHQLGHDLHRETGFDGIFRIRCSDGLQVMDHFGNCHMSVYTECDVAGIDEDKAIGAVLKHDGKLDVNRGVSFQCALLYTTRDGHRRVRVHNLHLSATEQIADVFRYGDVDTTVSVMLRQTIFDLHHKNRKDLHKAMTDACVDILTAYRLNCAAATSPGQLILPEAFKLLPVYVHGAIRSAVLRGAGPDANIDSRAAGMSMFNTLGVAELVWTLYPRMYPLHDLSLQYSTADLNGQRKLPKMIRTSYERLDSKGCYLLDSGSDLYLWLGKSLSLEFIKNLFDVNSLDEVDPHMITLPVQHNVLSEEVHGLMKQLQASRAKYLALRIVRQEKDAIEFMFATWMSEDRNVEVQTYVDYMCVLHRKIQEEMKKNNS</sequence>
<feature type="compositionally biased region" description="Polar residues" evidence="4">
    <location>
        <begin position="203"/>
        <end position="213"/>
    </location>
</feature>
<dbReference type="InterPro" id="IPR050550">
    <property type="entry name" value="SEC23_SEC24_subfamily"/>
</dbReference>
<evidence type="ECO:0000259" key="9">
    <source>
        <dbReference type="Pfam" id="PF08033"/>
    </source>
</evidence>
<feature type="compositionally biased region" description="Low complexity" evidence="4">
    <location>
        <begin position="187"/>
        <end position="197"/>
    </location>
</feature>
<dbReference type="Gene3D" id="1.20.120.730">
    <property type="entry name" value="Sec23/Sec24 helical domain"/>
    <property type="match status" value="1"/>
</dbReference>
<keyword evidence="11" id="KW-1185">Reference proteome</keyword>
<evidence type="ECO:0000259" key="5">
    <source>
        <dbReference type="Pfam" id="PF00626"/>
    </source>
</evidence>
<dbReference type="Pfam" id="PF04810">
    <property type="entry name" value="zf-Sec23_Sec24"/>
    <property type="match status" value="1"/>
</dbReference>
<dbReference type="InterPro" id="IPR012990">
    <property type="entry name" value="Beta-sandwich_Sec23_24"/>
</dbReference>
<feature type="compositionally biased region" description="Polar residues" evidence="4">
    <location>
        <begin position="1"/>
        <end position="24"/>
    </location>
</feature>
<dbReference type="SUPFAM" id="SSF53300">
    <property type="entry name" value="vWA-like"/>
    <property type="match status" value="1"/>
</dbReference>
<dbReference type="EMBL" id="LN732826">
    <property type="protein sequence ID" value="CEP15982.1"/>
    <property type="molecule type" value="Genomic_DNA"/>
</dbReference>
<dbReference type="Gene3D" id="2.60.40.1670">
    <property type="entry name" value="beta-sandwich domain of Sec23/24"/>
    <property type="match status" value="1"/>
</dbReference>
<dbReference type="InterPro" id="IPR006896">
    <property type="entry name" value="Sec23/24_trunk_dom"/>
</dbReference>
<dbReference type="Pfam" id="PF00626">
    <property type="entry name" value="Gelsolin"/>
    <property type="match status" value="1"/>
</dbReference>
<dbReference type="Proteomes" id="UP000054107">
    <property type="component" value="Unassembled WGS sequence"/>
</dbReference>
<dbReference type="PANTHER" id="PTHR13803">
    <property type="entry name" value="SEC24-RELATED PROTEIN"/>
    <property type="match status" value="1"/>
</dbReference>
<evidence type="ECO:0000256" key="1">
    <source>
        <dbReference type="ARBA" id="ARBA00008334"/>
    </source>
</evidence>
<dbReference type="Pfam" id="PF04815">
    <property type="entry name" value="Sec23_helical"/>
    <property type="match status" value="1"/>
</dbReference>
<feature type="region of interest" description="Disordered" evidence="4">
    <location>
        <begin position="135"/>
        <end position="252"/>
    </location>
</feature>
<dbReference type="STRING" id="35722.A0A0B7NKZ3"/>
<evidence type="ECO:0000259" key="6">
    <source>
        <dbReference type="Pfam" id="PF04810"/>
    </source>
</evidence>
<dbReference type="PANTHER" id="PTHR13803:SF4">
    <property type="entry name" value="SECRETORY 24CD, ISOFORM C"/>
    <property type="match status" value="1"/>
</dbReference>
<dbReference type="OrthoDB" id="49016at2759"/>
<accession>A0A0B7NKZ3</accession>
<name>A0A0B7NKZ3_9FUNG</name>
<dbReference type="Gene3D" id="3.40.20.10">
    <property type="entry name" value="Severin"/>
    <property type="match status" value="1"/>
</dbReference>
<evidence type="ECO:0000313" key="11">
    <source>
        <dbReference type="Proteomes" id="UP000054107"/>
    </source>
</evidence>
<dbReference type="Pfam" id="PF08033">
    <property type="entry name" value="Sec23_BS"/>
    <property type="match status" value="1"/>
</dbReference>
<evidence type="ECO:0008006" key="12">
    <source>
        <dbReference type="Google" id="ProtNLM"/>
    </source>
</evidence>
<evidence type="ECO:0000256" key="2">
    <source>
        <dbReference type="ARBA" id="ARBA00022448"/>
    </source>
</evidence>
<dbReference type="GO" id="GO:0006886">
    <property type="term" value="P:intracellular protein transport"/>
    <property type="evidence" value="ECO:0007669"/>
    <property type="project" value="InterPro"/>
</dbReference>
<keyword evidence="3" id="KW-0653">Protein transport</keyword>
<feature type="compositionally biased region" description="Low complexity" evidence="4">
    <location>
        <begin position="103"/>
        <end position="115"/>
    </location>
</feature>
<dbReference type="InterPro" id="IPR036465">
    <property type="entry name" value="vWFA_dom_sf"/>
</dbReference>
<organism evidence="10 11">
    <name type="scientific">Parasitella parasitica</name>
    <dbReference type="NCBI Taxonomy" id="35722"/>
    <lineage>
        <taxon>Eukaryota</taxon>
        <taxon>Fungi</taxon>
        <taxon>Fungi incertae sedis</taxon>
        <taxon>Mucoromycota</taxon>
        <taxon>Mucoromycotina</taxon>
        <taxon>Mucoromycetes</taxon>
        <taxon>Mucorales</taxon>
        <taxon>Mucorineae</taxon>
        <taxon>Mucoraceae</taxon>
        <taxon>Parasitella</taxon>
    </lineage>
</organism>
<dbReference type="InterPro" id="IPR036180">
    <property type="entry name" value="Gelsolin-like_dom_sf"/>
</dbReference>
<dbReference type="GO" id="GO:0090110">
    <property type="term" value="P:COPII-coated vesicle cargo loading"/>
    <property type="evidence" value="ECO:0007669"/>
    <property type="project" value="TreeGrafter"/>
</dbReference>
<evidence type="ECO:0000256" key="3">
    <source>
        <dbReference type="ARBA" id="ARBA00022927"/>
    </source>
</evidence>
<dbReference type="GO" id="GO:0008270">
    <property type="term" value="F:zinc ion binding"/>
    <property type="evidence" value="ECO:0007669"/>
    <property type="project" value="InterPro"/>
</dbReference>
<feature type="domain" description="Sec23/Sec24 beta-sandwich" evidence="9">
    <location>
        <begin position="666"/>
        <end position="748"/>
    </location>
</feature>
<dbReference type="InterPro" id="IPR006900">
    <property type="entry name" value="Sec23/24_helical_dom"/>
</dbReference>
<evidence type="ECO:0000256" key="4">
    <source>
        <dbReference type="SAM" id="MobiDB-lite"/>
    </source>
</evidence>
<proteinExistence type="inferred from homology"/>
<dbReference type="InterPro" id="IPR006895">
    <property type="entry name" value="Znf_Sec23_Sec24"/>
</dbReference>
<dbReference type="InterPro" id="IPR036175">
    <property type="entry name" value="Sec23/24_helical_dom_sf"/>
</dbReference>
<feature type="domain" description="Sec23/Sec24 helical" evidence="8">
    <location>
        <begin position="761"/>
        <end position="863"/>
    </location>
</feature>
<dbReference type="SUPFAM" id="SSF81811">
    <property type="entry name" value="Helical domain of Sec23/24"/>
    <property type="match status" value="1"/>
</dbReference>
<feature type="domain" description="Gelsolin-like" evidence="5">
    <location>
        <begin position="890"/>
        <end position="962"/>
    </location>
</feature>
<dbReference type="SUPFAM" id="SSF82919">
    <property type="entry name" value="Zn-finger domain of Sec23/24"/>
    <property type="match status" value="1"/>
</dbReference>
<feature type="domain" description="Zinc finger Sec23/Sec24-type" evidence="6">
    <location>
        <begin position="347"/>
        <end position="385"/>
    </location>
</feature>
<dbReference type="InterPro" id="IPR029006">
    <property type="entry name" value="ADF-H/Gelsolin-like_dom_sf"/>
</dbReference>
<comment type="similarity">
    <text evidence="1">Belongs to the SEC23/SEC24 family. SEC24 subfamily.</text>
</comment>
<evidence type="ECO:0000259" key="7">
    <source>
        <dbReference type="Pfam" id="PF04811"/>
    </source>
</evidence>
<dbReference type="Pfam" id="PF04811">
    <property type="entry name" value="Sec23_trunk"/>
    <property type="match status" value="1"/>
</dbReference>
<gene>
    <name evidence="10" type="primary">PARPA_10236.1 scaffold 40051</name>
</gene>
<feature type="compositionally biased region" description="Polar residues" evidence="4">
    <location>
        <begin position="165"/>
        <end position="186"/>
    </location>
</feature>
<feature type="compositionally biased region" description="Low complexity" evidence="4">
    <location>
        <begin position="68"/>
        <end position="94"/>
    </location>
</feature>
<evidence type="ECO:0000259" key="8">
    <source>
        <dbReference type="Pfam" id="PF04815"/>
    </source>
</evidence>
<feature type="compositionally biased region" description="Low complexity" evidence="4">
    <location>
        <begin position="27"/>
        <end position="37"/>
    </location>
</feature>
<dbReference type="InterPro" id="IPR007123">
    <property type="entry name" value="Gelsolin-like_dom"/>
</dbReference>
<evidence type="ECO:0000313" key="10">
    <source>
        <dbReference type="EMBL" id="CEP15982.1"/>
    </source>
</evidence>
<dbReference type="GO" id="GO:0000149">
    <property type="term" value="F:SNARE binding"/>
    <property type="evidence" value="ECO:0007669"/>
    <property type="project" value="TreeGrafter"/>
</dbReference>
<dbReference type="GO" id="GO:0070971">
    <property type="term" value="C:endoplasmic reticulum exit site"/>
    <property type="evidence" value="ECO:0007669"/>
    <property type="project" value="TreeGrafter"/>
</dbReference>
<protein>
    <recommendedName>
        <fullName evidence="12">VWFA domain-containing protein</fullName>
    </recommendedName>
</protein>
<feature type="region of interest" description="Disordered" evidence="4">
    <location>
        <begin position="1"/>
        <end position="116"/>
    </location>
</feature>
<dbReference type="GO" id="GO:0030127">
    <property type="term" value="C:COPII vesicle coat"/>
    <property type="evidence" value="ECO:0007669"/>
    <property type="project" value="InterPro"/>
</dbReference>
<dbReference type="Gene3D" id="2.30.30.380">
    <property type="entry name" value="Zn-finger domain of Sec23/24"/>
    <property type="match status" value="1"/>
</dbReference>
<dbReference type="SUPFAM" id="SSF81995">
    <property type="entry name" value="beta-sandwich domain of Sec23/24"/>
    <property type="match status" value="1"/>
</dbReference>
<dbReference type="AlphaFoldDB" id="A0A0B7NKZ3"/>
<feature type="domain" description="Sec23/Sec24 trunk" evidence="7">
    <location>
        <begin position="424"/>
        <end position="661"/>
    </location>
</feature>
<reference evidence="10 11" key="1">
    <citation type="submission" date="2014-09" db="EMBL/GenBank/DDBJ databases">
        <authorList>
            <person name="Ellenberger Sabrina"/>
        </authorList>
    </citation>
    <scope>NUCLEOTIDE SEQUENCE [LARGE SCALE GENOMIC DNA]</scope>
    <source>
        <strain evidence="10 11">CBS 412.66</strain>
    </source>
</reference>
<dbReference type="InterPro" id="IPR036174">
    <property type="entry name" value="Znf_Sec23_Sec24_sf"/>
</dbReference>
<keyword evidence="2" id="KW-0813">Transport</keyword>